<dbReference type="AlphaFoldDB" id="A0A919TME5"/>
<sequence length="263" mass="27928">MHAIRIVLRLQLAQLRSALIYRGDFWIGVAGAILTQASALVFLLSYFSHVDRLGGWTAWEVLILGGITTSAVGLTELFADGMWTLRAAVSDGSFDRVLVRPLAPVLQQIGSLASIHGLGSLGTGILMLTAGLTHTSAPTRWWALPVIVLAVLCGAVLCGALALLANLIVFWEPAAQSAVPTIVMSMRDFSRFPLNVYPGGIRAVLTLILPYALVTYLPTSVVLDKPGAPAWWVVTPIAAAGAGVAVTALVWRIGIIRYRGAGH</sequence>
<organism evidence="2 3">
    <name type="scientific">Actinoplanes siamensis</name>
    <dbReference type="NCBI Taxonomy" id="1223317"/>
    <lineage>
        <taxon>Bacteria</taxon>
        <taxon>Bacillati</taxon>
        <taxon>Actinomycetota</taxon>
        <taxon>Actinomycetes</taxon>
        <taxon>Micromonosporales</taxon>
        <taxon>Micromonosporaceae</taxon>
        <taxon>Actinoplanes</taxon>
    </lineage>
</organism>
<dbReference type="RefSeq" id="WP_203683605.1">
    <property type="nucleotide sequence ID" value="NZ_BOMW01000060.1"/>
</dbReference>
<dbReference type="PANTHER" id="PTHR36833:SF1">
    <property type="entry name" value="INTEGRAL MEMBRANE TRANSPORT PROTEIN"/>
    <property type="match status" value="1"/>
</dbReference>
<feature type="transmembrane region" description="Helical" evidence="1">
    <location>
        <begin position="109"/>
        <end position="130"/>
    </location>
</feature>
<feature type="transmembrane region" description="Helical" evidence="1">
    <location>
        <begin position="192"/>
        <end position="217"/>
    </location>
</feature>
<evidence type="ECO:0000256" key="1">
    <source>
        <dbReference type="SAM" id="Phobius"/>
    </source>
</evidence>
<gene>
    <name evidence="2" type="ORF">Asi03nite_57790</name>
</gene>
<comment type="caution">
    <text evidence="2">The sequence shown here is derived from an EMBL/GenBank/DDBJ whole genome shotgun (WGS) entry which is preliminary data.</text>
</comment>
<dbReference type="InterPro" id="IPR010390">
    <property type="entry name" value="ABC-2_transporter-like"/>
</dbReference>
<dbReference type="Proteomes" id="UP000629619">
    <property type="component" value="Unassembled WGS sequence"/>
</dbReference>
<evidence type="ECO:0000313" key="2">
    <source>
        <dbReference type="EMBL" id="GIF08241.1"/>
    </source>
</evidence>
<accession>A0A919TME5</accession>
<keyword evidence="3" id="KW-1185">Reference proteome</keyword>
<name>A0A919TME5_9ACTN</name>
<protein>
    <submittedName>
        <fullName evidence="2">ABC transporter permease</fullName>
    </submittedName>
</protein>
<dbReference type="Pfam" id="PF06182">
    <property type="entry name" value="ABC2_membrane_6"/>
    <property type="match status" value="1"/>
</dbReference>
<keyword evidence="1" id="KW-0472">Membrane</keyword>
<dbReference type="EMBL" id="BOMW01000060">
    <property type="protein sequence ID" value="GIF08241.1"/>
    <property type="molecule type" value="Genomic_DNA"/>
</dbReference>
<dbReference type="PANTHER" id="PTHR36833">
    <property type="entry name" value="SLR0610 PROTEIN-RELATED"/>
    <property type="match status" value="1"/>
</dbReference>
<feature type="transmembrane region" description="Helical" evidence="1">
    <location>
        <begin position="229"/>
        <end position="251"/>
    </location>
</feature>
<feature type="transmembrane region" description="Helical" evidence="1">
    <location>
        <begin position="59"/>
        <end position="79"/>
    </location>
</feature>
<keyword evidence="1" id="KW-0812">Transmembrane</keyword>
<evidence type="ECO:0000313" key="3">
    <source>
        <dbReference type="Proteomes" id="UP000629619"/>
    </source>
</evidence>
<proteinExistence type="predicted"/>
<feature type="transmembrane region" description="Helical" evidence="1">
    <location>
        <begin position="25"/>
        <end position="47"/>
    </location>
</feature>
<keyword evidence="1" id="KW-1133">Transmembrane helix</keyword>
<reference evidence="2" key="1">
    <citation type="submission" date="2021-01" db="EMBL/GenBank/DDBJ databases">
        <title>Whole genome shotgun sequence of Actinoplanes siamensis NBRC 109076.</title>
        <authorList>
            <person name="Komaki H."/>
            <person name="Tamura T."/>
        </authorList>
    </citation>
    <scope>NUCLEOTIDE SEQUENCE</scope>
    <source>
        <strain evidence="2">NBRC 109076</strain>
    </source>
</reference>
<feature type="transmembrane region" description="Helical" evidence="1">
    <location>
        <begin position="142"/>
        <end position="171"/>
    </location>
</feature>